<keyword evidence="1" id="KW-0812">Transmembrane</keyword>
<evidence type="ECO:0000313" key="2">
    <source>
        <dbReference type="EMBL" id="TFZ40011.1"/>
    </source>
</evidence>
<dbReference type="PIRSF" id="PIRSF027391">
    <property type="entry name" value="Hpre_diP_synt_I"/>
    <property type="match status" value="1"/>
</dbReference>
<gene>
    <name evidence="2" type="ORF">E4100_05775</name>
</gene>
<reference evidence="2 3" key="1">
    <citation type="submission" date="2019-03" db="EMBL/GenBank/DDBJ databases">
        <title>Draft genome sequence data and analysis of a Fermenting Bacterium, Soehngenia longevitae strain 1933PT, isolated from petroleum reservoir in Azerbaijan.</title>
        <authorList>
            <person name="Grouzdev D.S."/>
            <person name="Bidzhieva S.K."/>
            <person name="Sokolova D.S."/>
            <person name="Tourova T.P."/>
            <person name="Poltaraus A.B."/>
            <person name="Nazina T.N."/>
        </authorList>
    </citation>
    <scope>NUCLEOTIDE SEQUENCE [LARGE SCALE GENOMIC DNA]</scope>
    <source>
        <strain evidence="2 3">1933P</strain>
    </source>
</reference>
<keyword evidence="1" id="KW-0472">Membrane</keyword>
<dbReference type="InterPro" id="IPR010898">
    <property type="entry name" value="Hpre_diP_synth_I"/>
</dbReference>
<sequence length="176" mass="19322">MRKTNKLIFISLLVSVGLALSVLESSIPIPIPVPGAKLGLSNIVILVTLVVFGFKEGIIVSMLKSILLMLITGSVTSFIYSFTGAVLSCIAMYISHRYFSKFFSTIGTSVIGAVFHNIGQVTIAAIILNNIMIYTYLPFLLLMSLFTGFFVGLTAHYIVKNLKINFNSIFESRNKK</sequence>
<feature type="transmembrane region" description="Helical" evidence="1">
    <location>
        <begin position="35"/>
        <end position="54"/>
    </location>
</feature>
<comment type="caution">
    <text evidence="2">The sequence shown here is derived from an EMBL/GenBank/DDBJ whole genome shotgun (WGS) entry which is preliminary data.</text>
</comment>
<feature type="transmembrane region" description="Helical" evidence="1">
    <location>
        <begin position="106"/>
        <end position="127"/>
    </location>
</feature>
<accession>A0A4Z0D2P1</accession>
<organism evidence="2 3">
    <name type="scientific">Soehngenia longivitae</name>
    <dbReference type="NCBI Taxonomy" id="2562294"/>
    <lineage>
        <taxon>Bacteria</taxon>
        <taxon>Bacillati</taxon>
        <taxon>Bacillota</taxon>
        <taxon>Tissierellia</taxon>
        <taxon>Tissierellales</taxon>
        <taxon>Tissierellaceae</taxon>
        <taxon>Soehngenia</taxon>
    </lineage>
</organism>
<dbReference type="EMBL" id="SRIB01000007">
    <property type="protein sequence ID" value="TFZ40011.1"/>
    <property type="molecule type" value="Genomic_DNA"/>
</dbReference>
<dbReference type="InterPro" id="IPR014535">
    <property type="entry name" value="Hpre_diP_synt_I"/>
</dbReference>
<feature type="transmembrane region" description="Helical" evidence="1">
    <location>
        <begin position="139"/>
        <end position="159"/>
    </location>
</feature>
<dbReference type="Pfam" id="PF07456">
    <property type="entry name" value="Hpre_diP_synt_I"/>
    <property type="match status" value="1"/>
</dbReference>
<name>A0A4Z0D2P1_9FIRM</name>
<dbReference type="Gene3D" id="1.10.1760.20">
    <property type="match status" value="1"/>
</dbReference>
<keyword evidence="1" id="KW-1133">Transmembrane helix</keyword>
<proteinExistence type="predicted"/>
<protein>
    <submittedName>
        <fullName evidence="2">Gx transporter family protein</fullName>
    </submittedName>
</protein>
<feature type="transmembrane region" description="Helical" evidence="1">
    <location>
        <begin position="66"/>
        <end position="94"/>
    </location>
</feature>
<evidence type="ECO:0000313" key="3">
    <source>
        <dbReference type="Proteomes" id="UP000298381"/>
    </source>
</evidence>
<keyword evidence="3" id="KW-1185">Reference proteome</keyword>
<evidence type="ECO:0000256" key="1">
    <source>
        <dbReference type="SAM" id="Phobius"/>
    </source>
</evidence>
<dbReference type="Proteomes" id="UP000298381">
    <property type="component" value="Unassembled WGS sequence"/>
</dbReference>
<dbReference type="AlphaFoldDB" id="A0A4Z0D2P1"/>
<dbReference type="RefSeq" id="WP_135271083.1">
    <property type="nucleotide sequence ID" value="NZ_SRIB01000007.1"/>
</dbReference>
<dbReference type="OrthoDB" id="9799095at2"/>